<sequence>MQPGTERQGAQGRNAVAVIHYWYDPLCGWCYGAAPLLQVAGAIPGLRIALHGGGLFSGAQRQRLNAPLRQHILAHDQRIAALSGQPFGGAYRDGLLQDAETWLDSDPPTAAVLAAEALAGQGLAMLHALQRAHYQQGRRIAEPAVLAELAQELGLAAQAFRVELQRHSGPVLAEHLVASRRALAQLGGGGFPTLALERDGQLQVLDIGAYLGRPEAWREFLLRGLVEAQSATAQAFCAVDGSGDC</sequence>
<dbReference type="OrthoDB" id="9813770at2"/>
<keyword evidence="2" id="KW-0413">Isomerase</keyword>
<gene>
    <name evidence="2" type="ORF">DMO17_01570</name>
</gene>
<dbReference type="CDD" id="cd03025">
    <property type="entry name" value="DsbA_FrnE_like"/>
    <property type="match status" value="1"/>
</dbReference>
<dbReference type="InterPro" id="IPR036249">
    <property type="entry name" value="Thioredoxin-like_sf"/>
</dbReference>
<dbReference type="Pfam" id="PF01323">
    <property type="entry name" value="DSBA"/>
    <property type="match status" value="1"/>
</dbReference>
<dbReference type="SUPFAM" id="SSF52833">
    <property type="entry name" value="Thioredoxin-like"/>
    <property type="match status" value="1"/>
</dbReference>
<proteinExistence type="predicted"/>
<reference evidence="2 3" key="1">
    <citation type="submission" date="2018-06" db="EMBL/GenBank/DDBJ databases">
        <title>Pseudomonas diversity within urban Lake Michigan freshwaters.</title>
        <authorList>
            <person name="Batrich M."/>
            <person name="Hatzopoulos T."/>
            <person name="Putonti C."/>
        </authorList>
    </citation>
    <scope>NUCLEOTIDE SEQUENCE [LARGE SCALE GENOMIC DNA]</scope>
    <source>
        <strain evidence="2 3">MB-090714</strain>
    </source>
</reference>
<dbReference type="PANTHER" id="PTHR13887:SF51">
    <property type="entry name" value="DSBA FAMILY PROTEIN"/>
    <property type="match status" value="1"/>
</dbReference>
<dbReference type="GO" id="GO:0016853">
    <property type="term" value="F:isomerase activity"/>
    <property type="evidence" value="ECO:0007669"/>
    <property type="project" value="UniProtKB-KW"/>
</dbReference>
<protein>
    <submittedName>
        <fullName evidence="2">Protein-disulfide isomerase</fullName>
    </submittedName>
</protein>
<dbReference type="InterPro" id="IPR001853">
    <property type="entry name" value="DSBA-like_thioredoxin_dom"/>
</dbReference>
<dbReference type="Proteomes" id="UP000248146">
    <property type="component" value="Unassembled WGS sequence"/>
</dbReference>
<comment type="caution">
    <text evidence="2">The sequence shown here is derived from an EMBL/GenBank/DDBJ whole genome shotgun (WGS) entry which is preliminary data.</text>
</comment>
<name>A0A2V4LXV9_AQUAC</name>
<evidence type="ECO:0000313" key="3">
    <source>
        <dbReference type="Proteomes" id="UP000248146"/>
    </source>
</evidence>
<organism evidence="2 3">
    <name type="scientific">Aquipseudomonas alcaligenes</name>
    <name type="common">Pseudomonas alcaligenes</name>
    <dbReference type="NCBI Taxonomy" id="43263"/>
    <lineage>
        <taxon>Bacteria</taxon>
        <taxon>Pseudomonadati</taxon>
        <taxon>Pseudomonadota</taxon>
        <taxon>Gammaproteobacteria</taxon>
        <taxon>Pseudomonadales</taxon>
        <taxon>Pseudomonadaceae</taxon>
        <taxon>Aquipseudomonas</taxon>
    </lineage>
</organism>
<accession>A0A2V4LXV9</accession>
<dbReference type="Gene3D" id="3.40.30.10">
    <property type="entry name" value="Glutaredoxin"/>
    <property type="match status" value="1"/>
</dbReference>
<dbReference type="EMBL" id="QJRX01000001">
    <property type="protein sequence ID" value="PYC29630.1"/>
    <property type="molecule type" value="Genomic_DNA"/>
</dbReference>
<dbReference type="GO" id="GO:0016491">
    <property type="term" value="F:oxidoreductase activity"/>
    <property type="evidence" value="ECO:0007669"/>
    <property type="project" value="InterPro"/>
</dbReference>
<evidence type="ECO:0000259" key="1">
    <source>
        <dbReference type="Pfam" id="PF01323"/>
    </source>
</evidence>
<dbReference type="AlphaFoldDB" id="A0A2V4LXV9"/>
<feature type="domain" description="DSBA-like thioredoxin" evidence="1">
    <location>
        <begin position="19"/>
        <end position="201"/>
    </location>
</feature>
<evidence type="ECO:0000313" key="2">
    <source>
        <dbReference type="EMBL" id="PYC29630.1"/>
    </source>
</evidence>
<dbReference type="PANTHER" id="PTHR13887">
    <property type="entry name" value="GLUTATHIONE S-TRANSFERASE KAPPA"/>
    <property type="match status" value="1"/>
</dbReference>